<proteinExistence type="predicted"/>
<evidence type="ECO:0000313" key="3">
    <source>
        <dbReference type="Proteomes" id="UP001595908"/>
    </source>
</evidence>
<dbReference type="GeneID" id="43426574"/>
<keyword evidence="1" id="KW-0732">Signal</keyword>
<name>A0ABV9V7H9_STRAZ</name>
<dbReference type="Proteomes" id="UP001595908">
    <property type="component" value="Unassembled WGS sequence"/>
</dbReference>
<comment type="caution">
    <text evidence="2">The sequence shown here is derived from an EMBL/GenBank/DDBJ whole genome shotgun (WGS) entry which is preliminary data.</text>
</comment>
<evidence type="ECO:0008006" key="4">
    <source>
        <dbReference type="Google" id="ProtNLM"/>
    </source>
</evidence>
<sequence>MRVIRHIKAVRITLLALAIAVPVIGLTVSAPDATASAASGAKAPVVIGTNDMSWQ</sequence>
<reference evidence="3" key="1">
    <citation type="journal article" date="2019" name="Int. J. Syst. Evol. Microbiol.">
        <title>The Global Catalogue of Microorganisms (GCM) 10K type strain sequencing project: providing services to taxonomists for standard genome sequencing and annotation.</title>
        <authorList>
            <consortium name="The Broad Institute Genomics Platform"/>
            <consortium name="The Broad Institute Genome Sequencing Center for Infectious Disease"/>
            <person name="Wu L."/>
            <person name="Ma J."/>
        </authorList>
    </citation>
    <scope>NUCLEOTIDE SEQUENCE [LARGE SCALE GENOMIC DNA]</scope>
    <source>
        <strain evidence="3">ICMP 257</strain>
    </source>
</reference>
<feature type="signal peptide" evidence="1">
    <location>
        <begin position="1"/>
        <end position="25"/>
    </location>
</feature>
<evidence type="ECO:0000256" key="1">
    <source>
        <dbReference type="SAM" id="SignalP"/>
    </source>
</evidence>
<keyword evidence="3" id="KW-1185">Reference proteome</keyword>
<dbReference type="EMBL" id="JBHSJE010000002">
    <property type="protein sequence ID" value="MFC4978857.1"/>
    <property type="molecule type" value="Genomic_DNA"/>
</dbReference>
<evidence type="ECO:0000313" key="2">
    <source>
        <dbReference type="EMBL" id="MFC4978857.1"/>
    </source>
</evidence>
<accession>A0ABV9V7H9</accession>
<protein>
    <recommendedName>
        <fullName evidence="4">ABC transporter substrate-binding protein</fullName>
    </recommendedName>
</protein>
<gene>
    <name evidence="2" type="ORF">ACFPL4_10805</name>
</gene>
<feature type="chain" id="PRO_5045496060" description="ABC transporter substrate-binding protein" evidence="1">
    <location>
        <begin position="26"/>
        <end position="55"/>
    </location>
</feature>
<organism evidence="2 3">
    <name type="scientific">Streptomyces atroolivaceus</name>
    <dbReference type="NCBI Taxonomy" id="66869"/>
    <lineage>
        <taxon>Bacteria</taxon>
        <taxon>Bacillati</taxon>
        <taxon>Actinomycetota</taxon>
        <taxon>Actinomycetes</taxon>
        <taxon>Kitasatosporales</taxon>
        <taxon>Streptomycetaceae</taxon>
        <taxon>Streptomyces</taxon>
    </lineage>
</organism>
<dbReference type="RefSeq" id="WP_157841767.1">
    <property type="nucleotide sequence ID" value="NZ_JBHSJE010000002.1"/>
</dbReference>